<gene>
    <name evidence="3" type="ORF">ENU78_01430</name>
</gene>
<name>A0A7V4DY05_DICTH</name>
<dbReference type="InterPro" id="IPR001296">
    <property type="entry name" value="Glyco_trans_1"/>
</dbReference>
<feature type="domain" description="Glycosyltransferase subfamily 4-like N-terminal" evidence="2">
    <location>
        <begin position="16"/>
        <end position="205"/>
    </location>
</feature>
<dbReference type="SUPFAM" id="SSF53756">
    <property type="entry name" value="UDP-Glycosyltransferase/glycogen phosphorylase"/>
    <property type="match status" value="1"/>
</dbReference>
<dbReference type="Pfam" id="PF00534">
    <property type="entry name" value="Glycos_transf_1"/>
    <property type="match status" value="1"/>
</dbReference>
<dbReference type="AlphaFoldDB" id="A0A7V4DY05"/>
<dbReference type="Pfam" id="PF13439">
    <property type="entry name" value="Glyco_transf_4"/>
    <property type="match status" value="1"/>
</dbReference>
<dbReference type="InterPro" id="IPR028098">
    <property type="entry name" value="Glyco_trans_4-like_N"/>
</dbReference>
<dbReference type="EMBL" id="DTDV01000006">
    <property type="protein sequence ID" value="HGK23106.1"/>
    <property type="molecule type" value="Genomic_DNA"/>
</dbReference>
<dbReference type="PANTHER" id="PTHR12526">
    <property type="entry name" value="GLYCOSYLTRANSFERASE"/>
    <property type="match status" value="1"/>
</dbReference>
<reference evidence="3" key="1">
    <citation type="journal article" date="2020" name="mSystems">
        <title>Genome- and Community-Level Interaction Insights into Carbon Utilization and Element Cycling Functions of Hydrothermarchaeota in Hydrothermal Sediment.</title>
        <authorList>
            <person name="Zhou Z."/>
            <person name="Liu Y."/>
            <person name="Xu W."/>
            <person name="Pan J."/>
            <person name="Luo Z.H."/>
            <person name="Li M."/>
        </authorList>
    </citation>
    <scope>NUCLEOTIDE SEQUENCE [LARGE SCALE GENOMIC DNA]</scope>
    <source>
        <strain evidence="3">SpSt-70</strain>
    </source>
</reference>
<dbReference type="CDD" id="cd03794">
    <property type="entry name" value="GT4_WbuB-like"/>
    <property type="match status" value="1"/>
</dbReference>
<evidence type="ECO:0000313" key="3">
    <source>
        <dbReference type="EMBL" id="HGK23106.1"/>
    </source>
</evidence>
<organism evidence="3">
    <name type="scientific">Dictyoglomus thermophilum</name>
    <dbReference type="NCBI Taxonomy" id="14"/>
    <lineage>
        <taxon>Bacteria</taxon>
        <taxon>Pseudomonadati</taxon>
        <taxon>Dictyoglomota</taxon>
        <taxon>Dictyoglomia</taxon>
        <taxon>Dictyoglomales</taxon>
        <taxon>Dictyoglomaceae</taxon>
        <taxon>Dictyoglomus</taxon>
    </lineage>
</organism>
<feature type="domain" description="Glycosyl transferase family 1" evidence="1">
    <location>
        <begin position="225"/>
        <end position="388"/>
    </location>
</feature>
<dbReference type="PANTHER" id="PTHR12526:SF622">
    <property type="entry name" value="GLYCOSYLTRANSFERASE (GROUP I)"/>
    <property type="match status" value="1"/>
</dbReference>
<accession>A0A7V4DY05</accession>
<sequence length="409" mass="46572">MNILLINHYAGSPKHGMEYRPYYLAKEWTKEGHQVTIIASSFSHVRSKNPEIDSEIKEELIDGIRYIWIKAPPYKGNGIKRAINIFSFVWKLIKNSIRFSKEIKPDVVIASSTYPLDIYPAYLISRFSKAKLIFEVHDLWPLTPIELGGMPKWHPFIIILQISEDFAYRKCDKVVSILPKALDYMVSRGLKSEKFVHIPNGIDIEEWQSFTDPLPEEHKSVIDRFKNEGKFLVGYAGSLGVANALNYFVKSAKYIKDLPVVLALVGQGPEKEKLQKYIDENELNNVILLPSISKKSIPALLSRMDILYIGLKRSPLFRFGVSPNKLFDYMMAGKPIIHAIEAGNDLVAESGCGISVPPEDSIAIANAIRKLMSMSKDEREKMGLRGKEYVIKNHDYKILARKFLEVINI</sequence>
<comment type="caution">
    <text evidence="3">The sequence shown here is derived from an EMBL/GenBank/DDBJ whole genome shotgun (WGS) entry which is preliminary data.</text>
</comment>
<dbReference type="GO" id="GO:0016757">
    <property type="term" value="F:glycosyltransferase activity"/>
    <property type="evidence" value="ECO:0007669"/>
    <property type="project" value="InterPro"/>
</dbReference>
<keyword evidence="3" id="KW-0808">Transferase</keyword>
<evidence type="ECO:0000259" key="2">
    <source>
        <dbReference type="Pfam" id="PF13439"/>
    </source>
</evidence>
<proteinExistence type="predicted"/>
<evidence type="ECO:0000259" key="1">
    <source>
        <dbReference type="Pfam" id="PF00534"/>
    </source>
</evidence>
<dbReference type="Gene3D" id="3.40.50.2000">
    <property type="entry name" value="Glycogen Phosphorylase B"/>
    <property type="match status" value="2"/>
</dbReference>
<protein>
    <submittedName>
        <fullName evidence="3">Glycosyltransferase WbuB</fullName>
    </submittedName>
</protein>